<evidence type="ECO:0000256" key="1">
    <source>
        <dbReference type="ARBA" id="ARBA00009884"/>
    </source>
</evidence>
<dbReference type="Proteomes" id="UP000245884">
    <property type="component" value="Unassembled WGS sequence"/>
</dbReference>
<dbReference type="Gene3D" id="3.40.50.2060">
    <property type="match status" value="1"/>
</dbReference>
<dbReference type="PANTHER" id="PTHR11679">
    <property type="entry name" value="VESICLE PROTEIN SORTING-ASSOCIATED"/>
    <property type="match status" value="1"/>
</dbReference>
<keyword evidence="4" id="KW-1185">Reference proteome</keyword>
<feature type="non-terminal residue" evidence="3">
    <location>
        <position position="647"/>
    </location>
</feature>
<dbReference type="Gene3D" id="3.90.830.10">
    <property type="entry name" value="Syntaxin Binding Protein 1, Chain A, domain 2"/>
    <property type="match status" value="1"/>
</dbReference>
<feature type="region of interest" description="Disordered" evidence="2">
    <location>
        <begin position="144"/>
        <end position="168"/>
    </location>
</feature>
<dbReference type="Gene3D" id="3.40.50.1910">
    <property type="match status" value="1"/>
</dbReference>
<dbReference type="STRING" id="1569628.A0A316UM83"/>
<dbReference type="Pfam" id="PF00995">
    <property type="entry name" value="Sec1"/>
    <property type="match status" value="1"/>
</dbReference>
<evidence type="ECO:0000256" key="2">
    <source>
        <dbReference type="SAM" id="MobiDB-lite"/>
    </source>
</evidence>
<dbReference type="AlphaFoldDB" id="A0A316UM83"/>
<dbReference type="InterPro" id="IPR027482">
    <property type="entry name" value="Sec1-like_dom2"/>
</dbReference>
<name>A0A316UM83_9BASI</name>
<dbReference type="RefSeq" id="XP_025360989.1">
    <property type="nucleotide sequence ID" value="XM_025506657.1"/>
</dbReference>
<feature type="region of interest" description="Disordered" evidence="2">
    <location>
        <begin position="566"/>
        <end position="590"/>
    </location>
</feature>
<dbReference type="InterPro" id="IPR043154">
    <property type="entry name" value="Sec-1-like_dom1"/>
</dbReference>
<protein>
    <submittedName>
        <fullName evidence="3">Sec1-like protein</fullName>
    </submittedName>
</protein>
<accession>A0A316UM83</accession>
<gene>
    <name evidence="3" type="ORF">BDZ90DRAFT_233508</name>
</gene>
<dbReference type="InterPro" id="IPR001619">
    <property type="entry name" value="Sec1-like"/>
</dbReference>
<dbReference type="GeneID" id="37028480"/>
<dbReference type="SUPFAM" id="SSF56815">
    <property type="entry name" value="Sec1/munc18-like (SM) proteins"/>
    <property type="match status" value="1"/>
</dbReference>
<organism evidence="3 4">
    <name type="scientific">Jaminaea rosea</name>
    <dbReference type="NCBI Taxonomy" id="1569628"/>
    <lineage>
        <taxon>Eukaryota</taxon>
        <taxon>Fungi</taxon>
        <taxon>Dikarya</taxon>
        <taxon>Basidiomycota</taxon>
        <taxon>Ustilaginomycotina</taxon>
        <taxon>Exobasidiomycetes</taxon>
        <taxon>Microstromatales</taxon>
        <taxon>Microstromatales incertae sedis</taxon>
        <taxon>Jaminaea</taxon>
    </lineage>
</organism>
<reference evidence="3 4" key="1">
    <citation type="journal article" date="2018" name="Mol. Biol. Evol.">
        <title>Broad Genomic Sampling Reveals a Smut Pathogenic Ancestry of the Fungal Clade Ustilaginomycotina.</title>
        <authorList>
            <person name="Kijpornyongpan T."/>
            <person name="Mondo S.J."/>
            <person name="Barry K."/>
            <person name="Sandor L."/>
            <person name="Lee J."/>
            <person name="Lipzen A."/>
            <person name="Pangilinan J."/>
            <person name="LaButti K."/>
            <person name="Hainaut M."/>
            <person name="Henrissat B."/>
            <person name="Grigoriev I.V."/>
            <person name="Spatafora J.W."/>
            <person name="Aime M.C."/>
        </authorList>
    </citation>
    <scope>NUCLEOTIDE SEQUENCE [LARGE SCALE GENOMIC DNA]</scope>
    <source>
        <strain evidence="3 4">MCA 5214</strain>
    </source>
</reference>
<dbReference type="GO" id="GO:0016192">
    <property type="term" value="P:vesicle-mediated transport"/>
    <property type="evidence" value="ECO:0007669"/>
    <property type="project" value="InterPro"/>
</dbReference>
<dbReference type="InterPro" id="IPR036045">
    <property type="entry name" value="Sec1-like_sf"/>
</dbReference>
<proteinExistence type="inferred from homology"/>
<feature type="region of interest" description="Disordered" evidence="2">
    <location>
        <begin position="622"/>
        <end position="647"/>
    </location>
</feature>
<dbReference type="InterPro" id="IPR043127">
    <property type="entry name" value="Sec-1-like_dom3a"/>
</dbReference>
<dbReference type="EMBL" id="KZ819672">
    <property type="protein sequence ID" value="PWN26377.1"/>
    <property type="molecule type" value="Genomic_DNA"/>
</dbReference>
<dbReference type="Gene3D" id="1.25.40.60">
    <property type="match status" value="1"/>
</dbReference>
<dbReference type="OrthoDB" id="10266265at2759"/>
<dbReference type="PIRSF" id="PIRSF005715">
    <property type="entry name" value="VPS45_Sec1"/>
    <property type="match status" value="1"/>
</dbReference>
<evidence type="ECO:0000313" key="4">
    <source>
        <dbReference type="Proteomes" id="UP000245884"/>
    </source>
</evidence>
<comment type="similarity">
    <text evidence="1">Belongs to the STXBP/unc-18/SEC1 family.</text>
</comment>
<evidence type="ECO:0000313" key="3">
    <source>
        <dbReference type="EMBL" id="PWN26377.1"/>
    </source>
</evidence>
<feature type="compositionally biased region" description="Low complexity" evidence="2">
    <location>
        <begin position="631"/>
        <end position="647"/>
    </location>
</feature>
<sequence length="647" mass="70324">MDVQKAVSSYLTRLLSPSASGGSGMKVLLLDAHTTPIISLSLTQSTLLSHQVYLTDRIDDPSRQRMRHLKCIVLLRPTRESIQSLCDELAWPKYASYYCYFTNVLAKGDIERLAEADEHDVVKEVQEYFADYLPVNRDLFALAPSPSPSPGSSAASTSEPLGPWGGSPHEWHPAALERHIAGLMALLLSLKKKPTIRYERMSGLAKRLGEEVHYQVTQGQPSLFDFRSSSSSSSSPASPPPPLLLILDRRNDPVTPLLSQWTYQAMLHQLLRIHNGRISLPASSSLPPNQRELVLSTSEDPFFASNLYDNYGDLGASIKRYVLDFQTKTASSKRIETVQDMKRFVEEYPEFRKLGGNVSKHVTLLGELSRIVEGEKLLEVSEVEQGLASQESHAQDLKTLQDLLPRTDISPDSKLRLVILYALRYQKHPAAQITSLVSSLLTQGVPESKAGLVFVLLNMAGADQRQDDLFSNEGFFSRGRSALQRGIKGVENVYTQHTPHLSKAVEALMRGRLRETSYPYVGGGAPPGVAAGAPQPVPQEVIVFIVGGATYEEARYVHQLNQQGVSASGAGSGTGTGTGTSTPTHPVGGGQTTRFLLGGSTILNSSSWLDIVQDAATRFGHSIARPPPAPAHAATTGQSATQGGQGL</sequence>